<feature type="signal peptide" evidence="2">
    <location>
        <begin position="1"/>
        <end position="31"/>
    </location>
</feature>
<keyword evidence="1" id="KW-0472">Membrane</keyword>
<evidence type="ECO:0000256" key="1">
    <source>
        <dbReference type="SAM" id="Phobius"/>
    </source>
</evidence>
<keyword evidence="2" id="KW-0732">Signal</keyword>
<organism evidence="3 4">
    <name type="scientific">Leifsonia williamsii</name>
    <dbReference type="NCBI Taxonomy" id="3035919"/>
    <lineage>
        <taxon>Bacteria</taxon>
        <taxon>Bacillati</taxon>
        <taxon>Actinomycetota</taxon>
        <taxon>Actinomycetes</taxon>
        <taxon>Micrococcales</taxon>
        <taxon>Microbacteriaceae</taxon>
        <taxon>Leifsonia</taxon>
    </lineage>
</organism>
<comment type="caution">
    <text evidence="3">The sequence shown here is derived from an EMBL/GenBank/DDBJ whole genome shotgun (WGS) entry which is preliminary data.</text>
</comment>
<accession>A0ABT8K8V9</accession>
<feature type="chain" id="PRO_5045251449" description="LPXTG-motif cell wall anchor domain-containing protein" evidence="2">
    <location>
        <begin position="32"/>
        <end position="233"/>
    </location>
</feature>
<dbReference type="Proteomes" id="UP001174208">
    <property type="component" value="Unassembled WGS sequence"/>
</dbReference>
<gene>
    <name evidence="3" type="ORF">P5G50_05460</name>
</gene>
<dbReference type="RefSeq" id="WP_301210318.1">
    <property type="nucleotide sequence ID" value="NZ_JAROCF010000001.1"/>
</dbReference>
<dbReference type="EMBL" id="JAROCF010000001">
    <property type="protein sequence ID" value="MDN4613896.1"/>
    <property type="molecule type" value="Genomic_DNA"/>
</dbReference>
<sequence>MHQPFRVPSSWRFLLSSLAALSLSLSLVPFAPGSAAQAAPAVHEAVHAAEYQPCPATGDVAACDADHDSIPDVVERVVTGSATGATGREDRDTDGIPDWVEAMACGTTACASPTRDGVGDGIPDYARQIVCGSATCSTGNGDVNANEVPKWASVVICGTVACASGHEDYDRDGISDAIELAACVTPGADLAHTGSTIALWAITSAAAGLIGAGLVLRRRWPLLSAALDAPTTA</sequence>
<evidence type="ECO:0000313" key="4">
    <source>
        <dbReference type="Proteomes" id="UP001174208"/>
    </source>
</evidence>
<keyword evidence="4" id="KW-1185">Reference proteome</keyword>
<keyword evidence="1" id="KW-1133">Transmembrane helix</keyword>
<evidence type="ECO:0000256" key="2">
    <source>
        <dbReference type="SAM" id="SignalP"/>
    </source>
</evidence>
<evidence type="ECO:0000313" key="3">
    <source>
        <dbReference type="EMBL" id="MDN4613896.1"/>
    </source>
</evidence>
<proteinExistence type="predicted"/>
<reference evidence="3" key="1">
    <citation type="submission" date="2023-06" db="EMBL/GenBank/DDBJ databases">
        <title>MT1 and MT2 Draft Genomes of Novel Species.</title>
        <authorList>
            <person name="Venkateswaran K."/>
        </authorList>
    </citation>
    <scope>NUCLEOTIDE SEQUENCE</scope>
    <source>
        <strain evidence="3">F6_8S_P_1B</strain>
    </source>
</reference>
<name>A0ABT8K8V9_9MICO</name>
<protein>
    <recommendedName>
        <fullName evidence="5">LPXTG-motif cell wall anchor domain-containing protein</fullName>
    </recommendedName>
</protein>
<keyword evidence="1" id="KW-0812">Transmembrane</keyword>
<evidence type="ECO:0008006" key="5">
    <source>
        <dbReference type="Google" id="ProtNLM"/>
    </source>
</evidence>
<feature type="transmembrane region" description="Helical" evidence="1">
    <location>
        <begin position="197"/>
        <end position="216"/>
    </location>
</feature>